<sequence length="79" mass="9205">MKNLILSALIAVSTFSAVSSAAVAPVQAASVIITTDNGNTGRHHWRRHHNRHCFVKVKKVWRHHHWVIKKVRICDWRRY</sequence>
<organism evidence="2 3">
    <name type="scientific">Rhizobium loti</name>
    <name type="common">Mesorhizobium loti</name>
    <dbReference type="NCBI Taxonomy" id="381"/>
    <lineage>
        <taxon>Bacteria</taxon>
        <taxon>Pseudomonadati</taxon>
        <taxon>Pseudomonadota</taxon>
        <taxon>Alphaproteobacteria</taxon>
        <taxon>Hyphomicrobiales</taxon>
        <taxon>Phyllobacteriaceae</taxon>
        <taxon>Mesorhizobium</taxon>
    </lineage>
</organism>
<name>A0A8E2W950_RHILI</name>
<accession>A0A8E2W950</accession>
<evidence type="ECO:0000313" key="2">
    <source>
        <dbReference type="EMBL" id="PWJ86969.1"/>
    </source>
</evidence>
<dbReference type="EMBL" id="QGGH01000020">
    <property type="protein sequence ID" value="PWJ86969.1"/>
    <property type="molecule type" value="Genomic_DNA"/>
</dbReference>
<gene>
    <name evidence="2" type="ORF">C8D77_12067</name>
</gene>
<reference evidence="2 3" key="1">
    <citation type="submission" date="2018-05" db="EMBL/GenBank/DDBJ databases">
        <title>Genomic Encyclopedia of Type Strains, Phase IV (KMG-IV): sequencing the most valuable type-strain genomes for metagenomic binning, comparative biology and taxonomic classification.</title>
        <authorList>
            <person name="Goeker M."/>
        </authorList>
    </citation>
    <scope>NUCLEOTIDE SEQUENCE [LARGE SCALE GENOMIC DNA]</scope>
    <source>
        <strain evidence="2 3">DSM 2626</strain>
    </source>
</reference>
<dbReference type="AlphaFoldDB" id="A0A8E2W950"/>
<keyword evidence="1" id="KW-0732">Signal</keyword>
<comment type="caution">
    <text evidence="2">The sequence shown here is derived from an EMBL/GenBank/DDBJ whole genome shotgun (WGS) entry which is preliminary data.</text>
</comment>
<evidence type="ECO:0000256" key="1">
    <source>
        <dbReference type="SAM" id="SignalP"/>
    </source>
</evidence>
<evidence type="ECO:0000313" key="3">
    <source>
        <dbReference type="Proteomes" id="UP000245631"/>
    </source>
</evidence>
<protein>
    <submittedName>
        <fullName evidence="2">Uncharacterized protein</fullName>
    </submittedName>
</protein>
<dbReference type="GeneID" id="61056005"/>
<dbReference type="Proteomes" id="UP000245631">
    <property type="component" value="Unassembled WGS sequence"/>
</dbReference>
<proteinExistence type="predicted"/>
<feature type="chain" id="PRO_5033986470" evidence="1">
    <location>
        <begin position="22"/>
        <end position="79"/>
    </location>
</feature>
<feature type="signal peptide" evidence="1">
    <location>
        <begin position="1"/>
        <end position="21"/>
    </location>
</feature>
<dbReference type="RefSeq" id="WP_109671892.1">
    <property type="nucleotide sequence ID" value="NZ_QGGH01000020.1"/>
</dbReference>